<evidence type="ECO:0000259" key="2">
    <source>
        <dbReference type="Pfam" id="PF00024"/>
    </source>
</evidence>
<dbReference type="Proteomes" id="UP001208570">
    <property type="component" value="Unassembled WGS sequence"/>
</dbReference>
<dbReference type="Pfam" id="PF00024">
    <property type="entry name" value="PAN_1"/>
    <property type="match status" value="1"/>
</dbReference>
<comment type="caution">
    <text evidence="4">The sequence shown here is derived from an EMBL/GenBank/DDBJ whole genome shotgun (WGS) entry which is preliminary data.</text>
</comment>
<gene>
    <name evidence="4" type="ORF">LSH36_440g02039</name>
</gene>
<evidence type="ECO:0000313" key="5">
    <source>
        <dbReference type="Proteomes" id="UP001208570"/>
    </source>
</evidence>
<dbReference type="Pfam" id="PF00754">
    <property type="entry name" value="F5_F8_type_C"/>
    <property type="match status" value="1"/>
</dbReference>
<feature type="domain" description="Apple" evidence="2">
    <location>
        <begin position="49"/>
        <end position="93"/>
    </location>
</feature>
<dbReference type="InterPro" id="IPR000421">
    <property type="entry name" value="FA58C"/>
</dbReference>
<keyword evidence="1" id="KW-0732">Signal</keyword>
<protein>
    <recommendedName>
        <fullName evidence="6">F5/8 type C domain-containing protein</fullName>
    </recommendedName>
</protein>
<evidence type="ECO:0000313" key="4">
    <source>
        <dbReference type="EMBL" id="KAK2149723.1"/>
    </source>
</evidence>
<evidence type="ECO:0008006" key="6">
    <source>
        <dbReference type="Google" id="ProtNLM"/>
    </source>
</evidence>
<keyword evidence="5" id="KW-1185">Reference proteome</keyword>
<feature type="chain" id="PRO_5041950165" description="F5/8 type C domain-containing protein" evidence="1">
    <location>
        <begin position="19"/>
        <end position="242"/>
    </location>
</feature>
<organism evidence="4 5">
    <name type="scientific">Paralvinella palmiformis</name>
    <dbReference type="NCBI Taxonomy" id="53620"/>
    <lineage>
        <taxon>Eukaryota</taxon>
        <taxon>Metazoa</taxon>
        <taxon>Spiralia</taxon>
        <taxon>Lophotrochozoa</taxon>
        <taxon>Annelida</taxon>
        <taxon>Polychaeta</taxon>
        <taxon>Sedentaria</taxon>
        <taxon>Canalipalpata</taxon>
        <taxon>Terebellida</taxon>
        <taxon>Terebelliformia</taxon>
        <taxon>Alvinellidae</taxon>
        <taxon>Paralvinella</taxon>
    </lineage>
</organism>
<dbReference type="SUPFAM" id="SSF49785">
    <property type="entry name" value="Galactose-binding domain-like"/>
    <property type="match status" value="1"/>
</dbReference>
<proteinExistence type="predicted"/>
<evidence type="ECO:0000256" key="1">
    <source>
        <dbReference type="SAM" id="SignalP"/>
    </source>
</evidence>
<name>A0AAD9MZC0_9ANNE</name>
<dbReference type="EMBL" id="JAODUP010000440">
    <property type="protein sequence ID" value="KAK2149723.1"/>
    <property type="molecule type" value="Genomic_DNA"/>
</dbReference>
<dbReference type="InterPro" id="IPR003609">
    <property type="entry name" value="Pan_app"/>
</dbReference>
<dbReference type="AlphaFoldDB" id="A0AAD9MZC0"/>
<evidence type="ECO:0000259" key="3">
    <source>
        <dbReference type="Pfam" id="PF00754"/>
    </source>
</evidence>
<feature type="signal peptide" evidence="1">
    <location>
        <begin position="1"/>
        <end position="18"/>
    </location>
</feature>
<dbReference type="Gene3D" id="2.60.120.260">
    <property type="entry name" value="Galactose-binding domain-like"/>
    <property type="match status" value="1"/>
</dbReference>
<accession>A0AAD9MZC0</accession>
<sequence length="242" mass="27530">MFLYRIFALSISMDVIGSALVSQTVQYETLNKAPDSSSLIGSISSTCIIEMCLIRCSNKVHCKSVVYEDSKCRLYNTTNDSSVLTTGQRAVSLIRRKSSYANIIWRNTVQLKDFMSCRVSSAAEGYVCHKMIDGDLTTSWMTTTNKLGQWIRLDFSKSYEIHTIDLWSNNVIPGQCRNMRFTFNDDVTIQVERNCGVDGGKPTYNRFEIGGVVSNYVIMTCTVRCYPPGWYSHFEIVIFVRR</sequence>
<feature type="domain" description="F5/8 type C" evidence="3">
    <location>
        <begin position="120"/>
        <end position="224"/>
    </location>
</feature>
<dbReference type="InterPro" id="IPR008979">
    <property type="entry name" value="Galactose-bd-like_sf"/>
</dbReference>
<reference evidence="4" key="1">
    <citation type="journal article" date="2023" name="Mol. Biol. Evol.">
        <title>Third-Generation Sequencing Reveals the Adaptive Role of the Epigenome in Three Deep-Sea Polychaetes.</title>
        <authorList>
            <person name="Perez M."/>
            <person name="Aroh O."/>
            <person name="Sun Y."/>
            <person name="Lan Y."/>
            <person name="Juniper S.K."/>
            <person name="Young C.R."/>
            <person name="Angers B."/>
            <person name="Qian P.Y."/>
        </authorList>
    </citation>
    <scope>NUCLEOTIDE SEQUENCE</scope>
    <source>
        <strain evidence="4">P08H-3</strain>
    </source>
</reference>